<keyword evidence="2" id="KW-0479">Metal-binding</keyword>
<keyword evidence="6" id="KW-1185">Reference proteome</keyword>
<dbReference type="InterPro" id="IPR037278">
    <property type="entry name" value="ARFGAP/RecO"/>
</dbReference>
<dbReference type="GO" id="GO:0032012">
    <property type="term" value="P:regulation of ARF protein signal transduction"/>
    <property type="evidence" value="ECO:0007669"/>
    <property type="project" value="TreeGrafter"/>
</dbReference>
<dbReference type="OMA" id="HNPAWAS"/>
<evidence type="ECO:0008006" key="7">
    <source>
        <dbReference type="Google" id="ProtNLM"/>
    </source>
</evidence>
<gene>
    <name evidence="5" type="ORF">PTSG_03543</name>
</gene>
<dbReference type="PANTHER" id="PTHR46395:SF1">
    <property type="entry name" value="ADP-RIBOSYLATION FACTOR GTPASE-ACTIVATING PROTEIN 1"/>
    <property type="match status" value="1"/>
</dbReference>
<keyword evidence="1" id="KW-0343">GTPase activation</keyword>
<evidence type="ECO:0000256" key="2">
    <source>
        <dbReference type="ARBA" id="ARBA00022723"/>
    </source>
</evidence>
<reference evidence="5" key="1">
    <citation type="submission" date="2009-08" db="EMBL/GenBank/DDBJ databases">
        <title>Annotation of Salpingoeca rosetta.</title>
        <authorList>
            <consortium name="The Broad Institute Genome Sequencing Platform"/>
            <person name="Russ C."/>
            <person name="Cuomo C."/>
            <person name="Burger G."/>
            <person name="Gray M.W."/>
            <person name="Holland P.W.H."/>
            <person name="King N."/>
            <person name="Lang F.B.F."/>
            <person name="Roger A.J."/>
            <person name="Ruiz-Trillo I."/>
            <person name="Young S.K."/>
            <person name="Zeng Q."/>
            <person name="Gargeya S."/>
            <person name="Alvarado L."/>
            <person name="Berlin A."/>
            <person name="Chapman S.B."/>
            <person name="Chen Z."/>
            <person name="Freedman E."/>
            <person name="Gellesch M."/>
            <person name="Goldberg J."/>
            <person name="Griggs A."/>
            <person name="Gujja S."/>
            <person name="Heilman E."/>
            <person name="Heiman D."/>
            <person name="Howarth C."/>
            <person name="Mehta T."/>
            <person name="Neiman D."/>
            <person name="Pearson M."/>
            <person name="Roberts A."/>
            <person name="Saif S."/>
            <person name="Shea T."/>
            <person name="Shenoy N."/>
            <person name="Sisk P."/>
            <person name="Stolte C."/>
            <person name="Sykes S."/>
            <person name="White J."/>
            <person name="Yandava C."/>
            <person name="Haas B."/>
            <person name="Nusbaum C."/>
            <person name="Birren B."/>
        </authorList>
    </citation>
    <scope>NUCLEOTIDE SEQUENCE [LARGE SCALE GENOMIC DNA]</scope>
    <source>
        <strain evidence="5">ATCC 50818</strain>
    </source>
</reference>
<evidence type="ECO:0000313" key="5">
    <source>
        <dbReference type="EMBL" id="EGD82911.1"/>
    </source>
</evidence>
<dbReference type="RefSeq" id="XP_004995275.1">
    <property type="nucleotide sequence ID" value="XM_004995218.1"/>
</dbReference>
<dbReference type="GO" id="GO:0008270">
    <property type="term" value="F:zinc ion binding"/>
    <property type="evidence" value="ECO:0007669"/>
    <property type="project" value="UniProtKB-KW"/>
</dbReference>
<dbReference type="STRING" id="946362.F2U5X0"/>
<dbReference type="eggNOG" id="KOG0704">
    <property type="taxonomic scope" value="Eukaryota"/>
</dbReference>
<proteinExistence type="predicted"/>
<name>F2U5X0_SALR5</name>
<accession>F2U5X0</accession>
<dbReference type="Proteomes" id="UP000007799">
    <property type="component" value="Unassembled WGS sequence"/>
</dbReference>
<protein>
    <recommendedName>
        <fullName evidence="7">Arf-GAP domain-containing protein</fullName>
    </recommendedName>
</protein>
<evidence type="ECO:0000256" key="3">
    <source>
        <dbReference type="ARBA" id="ARBA00022771"/>
    </source>
</evidence>
<dbReference type="GO" id="GO:0000139">
    <property type="term" value="C:Golgi membrane"/>
    <property type="evidence" value="ECO:0007669"/>
    <property type="project" value="TreeGrafter"/>
</dbReference>
<dbReference type="InParanoid" id="F2U5X0"/>
<organism evidence="6">
    <name type="scientific">Salpingoeca rosetta (strain ATCC 50818 / BSB-021)</name>
    <dbReference type="NCBI Taxonomy" id="946362"/>
    <lineage>
        <taxon>Eukaryota</taxon>
        <taxon>Choanoflagellata</taxon>
        <taxon>Craspedida</taxon>
        <taxon>Salpingoecidae</taxon>
        <taxon>Salpingoeca</taxon>
    </lineage>
</organism>
<sequence>MDKWKDEELERMKIGGNKRLQEWFDARDVPRSATMQEKYNTKAAALYRDMIATEARGDKWNEATSPAQSWVPPA</sequence>
<dbReference type="KEGG" id="sre:PTSG_03543"/>
<dbReference type="PANTHER" id="PTHR46395">
    <property type="entry name" value="ADP-RIBOSYLATION FACTOR GTPASE-ACTIVATING PROTEIN 1"/>
    <property type="match status" value="1"/>
</dbReference>
<dbReference type="InterPro" id="IPR038508">
    <property type="entry name" value="ArfGAP_dom_sf"/>
</dbReference>
<dbReference type="OrthoDB" id="983479at2759"/>
<dbReference type="GO" id="GO:0005096">
    <property type="term" value="F:GTPase activator activity"/>
    <property type="evidence" value="ECO:0007669"/>
    <property type="project" value="UniProtKB-KW"/>
</dbReference>
<evidence type="ECO:0000313" key="6">
    <source>
        <dbReference type="Proteomes" id="UP000007799"/>
    </source>
</evidence>
<evidence type="ECO:0000256" key="1">
    <source>
        <dbReference type="ARBA" id="ARBA00022468"/>
    </source>
</evidence>
<keyword evidence="3" id="KW-0863">Zinc-finger</keyword>
<evidence type="ECO:0000256" key="4">
    <source>
        <dbReference type="ARBA" id="ARBA00022833"/>
    </source>
</evidence>
<dbReference type="Gene3D" id="1.10.220.150">
    <property type="entry name" value="Arf GTPase activating protein"/>
    <property type="match status" value="1"/>
</dbReference>
<keyword evidence="4" id="KW-0862">Zinc</keyword>
<dbReference type="GeneID" id="16075856"/>
<dbReference type="GO" id="GO:0030100">
    <property type="term" value="P:regulation of endocytosis"/>
    <property type="evidence" value="ECO:0007669"/>
    <property type="project" value="TreeGrafter"/>
</dbReference>
<dbReference type="SUPFAM" id="SSF57863">
    <property type="entry name" value="ArfGap/RecO-like zinc finger"/>
    <property type="match status" value="1"/>
</dbReference>
<dbReference type="EMBL" id="GL832962">
    <property type="protein sequence ID" value="EGD82911.1"/>
    <property type="molecule type" value="Genomic_DNA"/>
</dbReference>
<dbReference type="AlphaFoldDB" id="F2U5X0"/>